<dbReference type="PhylomeDB" id="D6WHD6"/>
<accession>D6WHD6</accession>
<dbReference type="eggNOG" id="KOG0190">
    <property type="taxonomic scope" value="Eukaryota"/>
</dbReference>
<dbReference type="InterPro" id="IPR013766">
    <property type="entry name" value="Thioredoxin_domain"/>
</dbReference>
<dbReference type="PROSITE" id="PS51352">
    <property type="entry name" value="THIOREDOXIN_2"/>
    <property type="match status" value="2"/>
</dbReference>
<evidence type="ECO:0000256" key="3">
    <source>
        <dbReference type="ARBA" id="ARBA00006347"/>
    </source>
</evidence>
<dbReference type="EC" id="5.3.4.1" evidence="4 13"/>
<dbReference type="InParanoid" id="D6WHD6"/>
<dbReference type="FunFam" id="3.40.30.10:FF:000042">
    <property type="entry name" value="protein disulfide-isomerase A2"/>
    <property type="match status" value="1"/>
</dbReference>
<feature type="domain" description="Thioredoxin" evidence="15">
    <location>
        <begin position="5"/>
        <end position="134"/>
    </location>
</feature>
<dbReference type="CDD" id="cd02995">
    <property type="entry name" value="PDI_a_PDI_a'_C"/>
    <property type="match status" value="1"/>
</dbReference>
<gene>
    <name evidence="16" type="primary">AUGUSTUS-3.0.2_03523</name>
    <name evidence="16" type="ORF">TcasGA2_TC003523</name>
</gene>
<dbReference type="KEGG" id="tca:103312345"/>
<name>D6WHD6_TRICA</name>
<evidence type="ECO:0000259" key="15">
    <source>
        <dbReference type="PROSITE" id="PS51352"/>
    </source>
</evidence>
<dbReference type="InterPro" id="IPR017937">
    <property type="entry name" value="Thioredoxin_CS"/>
</dbReference>
<dbReference type="PRINTS" id="PR00421">
    <property type="entry name" value="THIOREDOXIN"/>
</dbReference>
<keyword evidence="9 13" id="KW-0413">Isomerase</keyword>
<keyword evidence="5 13" id="KW-0732">Signal</keyword>
<keyword evidence="17" id="KW-1185">Reference proteome</keyword>
<dbReference type="STRING" id="7070.D6WHD6"/>
<evidence type="ECO:0000256" key="2">
    <source>
        <dbReference type="ARBA" id="ARBA00004319"/>
    </source>
</evidence>
<feature type="domain" description="Thioredoxin" evidence="15">
    <location>
        <begin position="349"/>
        <end position="474"/>
    </location>
</feature>
<feature type="disulfide bond" description="Redox-active" evidence="11">
    <location>
        <begin position="56"/>
        <end position="59"/>
    </location>
</feature>
<dbReference type="OMA" id="FFGMKKD"/>
<dbReference type="HOGENOM" id="CLU_025879_1_0_1"/>
<dbReference type="PROSITE" id="PS00194">
    <property type="entry name" value="THIOREDOXIN_1"/>
    <property type="match status" value="2"/>
</dbReference>
<dbReference type="EMBL" id="KQ971321">
    <property type="protein sequence ID" value="EFA00647.1"/>
    <property type="molecule type" value="Genomic_DNA"/>
</dbReference>
<dbReference type="CDD" id="cd02981">
    <property type="entry name" value="PDI_b_family"/>
    <property type="match status" value="1"/>
</dbReference>
<dbReference type="NCBIfam" id="TIGR01130">
    <property type="entry name" value="ER_PDI_fam"/>
    <property type="match status" value="1"/>
</dbReference>
<dbReference type="OrthoDB" id="72053at2759"/>
<feature type="region of interest" description="Disordered" evidence="14">
    <location>
        <begin position="473"/>
        <end position="498"/>
    </location>
</feature>
<dbReference type="Pfam" id="PF00085">
    <property type="entry name" value="Thioredoxin"/>
    <property type="match status" value="2"/>
</dbReference>
<proteinExistence type="inferred from homology"/>
<evidence type="ECO:0000256" key="11">
    <source>
        <dbReference type="PIRSR" id="PIRSR605792-51"/>
    </source>
</evidence>
<evidence type="ECO:0000256" key="1">
    <source>
        <dbReference type="ARBA" id="ARBA00001182"/>
    </source>
</evidence>
<dbReference type="GO" id="GO:0006457">
    <property type="term" value="P:protein folding"/>
    <property type="evidence" value="ECO:0000318"/>
    <property type="project" value="GO_Central"/>
</dbReference>
<evidence type="ECO:0000256" key="13">
    <source>
        <dbReference type="RuleBase" id="RU361130"/>
    </source>
</evidence>
<dbReference type="GO" id="GO:0005783">
    <property type="term" value="C:endoplasmic reticulum"/>
    <property type="evidence" value="ECO:0000318"/>
    <property type="project" value="GO_Central"/>
</dbReference>
<dbReference type="FunCoup" id="D6WHD6">
    <property type="interactions" value="1114"/>
</dbReference>
<comment type="similarity">
    <text evidence="3 12">Belongs to the protein disulfide isomerase family.</text>
</comment>
<dbReference type="CDD" id="cd02982">
    <property type="entry name" value="PDI_b'_family"/>
    <property type="match status" value="1"/>
</dbReference>
<dbReference type="InterPro" id="IPR005788">
    <property type="entry name" value="PDI_thioredoxin-like_dom"/>
</dbReference>
<evidence type="ECO:0000256" key="10">
    <source>
        <dbReference type="ARBA" id="ARBA00023284"/>
    </source>
</evidence>
<dbReference type="NCBIfam" id="TIGR01126">
    <property type="entry name" value="pdi_dom"/>
    <property type="match status" value="2"/>
</dbReference>
<evidence type="ECO:0000256" key="7">
    <source>
        <dbReference type="ARBA" id="ARBA00022824"/>
    </source>
</evidence>
<dbReference type="FunFam" id="3.40.30.10:FF:000027">
    <property type="entry name" value="protein disulfide-isomerase A2"/>
    <property type="match status" value="1"/>
</dbReference>
<reference evidence="16 17" key="1">
    <citation type="journal article" date="2008" name="Nature">
        <title>The genome of the model beetle and pest Tribolium castaneum.</title>
        <authorList>
            <consortium name="Tribolium Genome Sequencing Consortium"/>
            <person name="Richards S."/>
            <person name="Gibbs R.A."/>
            <person name="Weinstock G.M."/>
            <person name="Brown S.J."/>
            <person name="Denell R."/>
            <person name="Beeman R.W."/>
            <person name="Gibbs R."/>
            <person name="Beeman R.W."/>
            <person name="Brown S.J."/>
            <person name="Bucher G."/>
            <person name="Friedrich M."/>
            <person name="Grimmelikhuijzen C.J."/>
            <person name="Klingler M."/>
            <person name="Lorenzen M."/>
            <person name="Richards S."/>
            <person name="Roth S."/>
            <person name="Schroder R."/>
            <person name="Tautz D."/>
            <person name="Zdobnov E.M."/>
            <person name="Muzny D."/>
            <person name="Gibbs R.A."/>
            <person name="Weinstock G.M."/>
            <person name="Attaway T."/>
            <person name="Bell S."/>
            <person name="Buhay C.J."/>
            <person name="Chandrabose M.N."/>
            <person name="Chavez D."/>
            <person name="Clerk-Blankenburg K.P."/>
            <person name="Cree A."/>
            <person name="Dao M."/>
            <person name="Davis C."/>
            <person name="Chacko J."/>
            <person name="Dinh H."/>
            <person name="Dugan-Rocha S."/>
            <person name="Fowler G."/>
            <person name="Garner T.T."/>
            <person name="Garnes J."/>
            <person name="Gnirke A."/>
            <person name="Hawes A."/>
            <person name="Hernandez J."/>
            <person name="Hines S."/>
            <person name="Holder M."/>
            <person name="Hume J."/>
            <person name="Jhangiani S.N."/>
            <person name="Joshi V."/>
            <person name="Khan Z.M."/>
            <person name="Jackson L."/>
            <person name="Kovar C."/>
            <person name="Kowis A."/>
            <person name="Lee S."/>
            <person name="Lewis L.R."/>
            <person name="Margolis J."/>
            <person name="Morgan M."/>
            <person name="Nazareth L.V."/>
            <person name="Nguyen N."/>
            <person name="Okwuonu G."/>
            <person name="Parker D."/>
            <person name="Richards S."/>
            <person name="Ruiz S.J."/>
            <person name="Santibanez J."/>
            <person name="Savard J."/>
            <person name="Scherer S.E."/>
            <person name="Schneider B."/>
            <person name="Sodergren E."/>
            <person name="Tautz D."/>
            <person name="Vattahil S."/>
            <person name="Villasana D."/>
            <person name="White C.S."/>
            <person name="Wright R."/>
            <person name="Park Y."/>
            <person name="Beeman R.W."/>
            <person name="Lord J."/>
            <person name="Oppert B."/>
            <person name="Lorenzen M."/>
            <person name="Brown S."/>
            <person name="Wang L."/>
            <person name="Savard J."/>
            <person name="Tautz D."/>
            <person name="Richards S."/>
            <person name="Weinstock G."/>
            <person name="Gibbs R.A."/>
            <person name="Liu Y."/>
            <person name="Worley K."/>
            <person name="Weinstock G."/>
            <person name="Elsik C.G."/>
            <person name="Reese J.T."/>
            <person name="Elhaik E."/>
            <person name="Landan G."/>
            <person name="Graur D."/>
            <person name="Arensburger P."/>
            <person name="Atkinson P."/>
            <person name="Beeman R.W."/>
            <person name="Beidler J."/>
            <person name="Brown S.J."/>
            <person name="Demuth J.P."/>
            <person name="Drury D.W."/>
            <person name="Du Y.Z."/>
            <person name="Fujiwara H."/>
            <person name="Lorenzen M."/>
            <person name="Maselli V."/>
            <person name="Osanai M."/>
            <person name="Park Y."/>
            <person name="Robertson H.M."/>
            <person name="Tu Z."/>
            <person name="Wang J.J."/>
            <person name="Wang S."/>
            <person name="Richards S."/>
            <person name="Song H."/>
            <person name="Zhang L."/>
            <person name="Sodergren E."/>
            <person name="Werner D."/>
            <person name="Stanke M."/>
            <person name="Morgenstern B."/>
            <person name="Solovyev V."/>
            <person name="Kosarev P."/>
            <person name="Brown G."/>
            <person name="Chen H.C."/>
            <person name="Ermolaeva O."/>
            <person name="Hlavina W."/>
            <person name="Kapustin Y."/>
            <person name="Kiryutin B."/>
            <person name="Kitts P."/>
            <person name="Maglott D."/>
            <person name="Pruitt K."/>
            <person name="Sapojnikov V."/>
            <person name="Souvorov A."/>
            <person name="Mackey A.J."/>
            <person name="Waterhouse R.M."/>
            <person name="Wyder S."/>
            <person name="Zdobnov E.M."/>
            <person name="Zdobnov E.M."/>
            <person name="Wyder S."/>
            <person name="Kriventseva E.V."/>
            <person name="Kadowaki T."/>
            <person name="Bork P."/>
            <person name="Aranda M."/>
            <person name="Bao R."/>
            <person name="Beermann A."/>
            <person name="Berns N."/>
            <person name="Bolognesi R."/>
            <person name="Bonneton F."/>
            <person name="Bopp D."/>
            <person name="Brown S.J."/>
            <person name="Bucher G."/>
            <person name="Butts T."/>
            <person name="Chaumot A."/>
            <person name="Denell R.E."/>
            <person name="Ferrier D.E."/>
            <person name="Friedrich M."/>
            <person name="Gordon C.M."/>
            <person name="Jindra M."/>
            <person name="Klingler M."/>
            <person name="Lan Q."/>
            <person name="Lattorff H.M."/>
            <person name="Laudet V."/>
            <person name="von Levetsow C."/>
            <person name="Liu Z."/>
            <person name="Lutz R."/>
            <person name="Lynch J.A."/>
            <person name="da Fonseca R.N."/>
            <person name="Posnien N."/>
            <person name="Reuter R."/>
            <person name="Roth S."/>
            <person name="Savard J."/>
            <person name="Schinko J.B."/>
            <person name="Schmitt C."/>
            <person name="Schoppmeier M."/>
            <person name="Schroder R."/>
            <person name="Shippy T.D."/>
            <person name="Simonnet F."/>
            <person name="Marques-Souza H."/>
            <person name="Tautz D."/>
            <person name="Tomoyasu Y."/>
            <person name="Trauner J."/>
            <person name="Van der Zee M."/>
            <person name="Vervoort M."/>
            <person name="Wittkopp N."/>
            <person name="Wimmer E.A."/>
            <person name="Yang X."/>
            <person name="Jones A.K."/>
            <person name="Sattelle D.B."/>
            <person name="Ebert P.R."/>
            <person name="Nelson D."/>
            <person name="Scott J.G."/>
            <person name="Beeman R.W."/>
            <person name="Muthukrishnan S."/>
            <person name="Kramer K.J."/>
            <person name="Arakane Y."/>
            <person name="Beeman R.W."/>
            <person name="Zhu Q."/>
            <person name="Hogenkamp D."/>
            <person name="Dixit R."/>
            <person name="Oppert B."/>
            <person name="Jiang H."/>
            <person name="Zou Z."/>
            <person name="Marshall J."/>
            <person name="Elpidina E."/>
            <person name="Vinokurov K."/>
            <person name="Oppert C."/>
            <person name="Zou Z."/>
            <person name="Evans J."/>
            <person name="Lu Z."/>
            <person name="Zhao P."/>
            <person name="Sumathipala N."/>
            <person name="Altincicek B."/>
            <person name="Vilcinskas A."/>
            <person name="Williams M."/>
            <person name="Hultmark D."/>
            <person name="Hetru C."/>
            <person name="Jiang H."/>
            <person name="Grimmelikhuijzen C.J."/>
            <person name="Hauser F."/>
            <person name="Cazzamali G."/>
            <person name="Williamson M."/>
            <person name="Park Y."/>
            <person name="Li B."/>
            <person name="Tanaka Y."/>
            <person name="Predel R."/>
            <person name="Neupert S."/>
            <person name="Schachtner J."/>
            <person name="Verleyen P."/>
            <person name="Raible F."/>
            <person name="Bork P."/>
            <person name="Friedrich M."/>
            <person name="Walden K.K."/>
            <person name="Robertson H.M."/>
            <person name="Angeli S."/>
            <person name="Foret S."/>
            <person name="Bucher G."/>
            <person name="Schuetz S."/>
            <person name="Maleszka R."/>
            <person name="Wimmer E.A."/>
            <person name="Beeman R.W."/>
            <person name="Lorenzen M."/>
            <person name="Tomoyasu Y."/>
            <person name="Miller S.C."/>
            <person name="Grossmann D."/>
            <person name="Bucher G."/>
        </authorList>
    </citation>
    <scope>NUCLEOTIDE SEQUENCE [LARGE SCALE GENOMIC DNA]</scope>
    <source>
        <strain evidence="16 17">Georgia GA2</strain>
    </source>
</reference>
<dbReference type="AlphaFoldDB" id="D6WHD6"/>
<comment type="subcellular location">
    <subcellularLocation>
        <location evidence="2">Endoplasmic reticulum lumen</location>
    </subcellularLocation>
</comment>
<keyword evidence="7" id="KW-0256">Endoplasmic reticulum</keyword>
<dbReference type="PANTHER" id="PTHR18929">
    <property type="entry name" value="PROTEIN DISULFIDE ISOMERASE"/>
    <property type="match status" value="1"/>
</dbReference>
<organism evidence="16 17">
    <name type="scientific">Tribolium castaneum</name>
    <name type="common">Red flour beetle</name>
    <dbReference type="NCBI Taxonomy" id="7070"/>
    <lineage>
        <taxon>Eukaryota</taxon>
        <taxon>Metazoa</taxon>
        <taxon>Ecdysozoa</taxon>
        <taxon>Arthropoda</taxon>
        <taxon>Hexapoda</taxon>
        <taxon>Insecta</taxon>
        <taxon>Pterygota</taxon>
        <taxon>Neoptera</taxon>
        <taxon>Endopterygota</taxon>
        <taxon>Coleoptera</taxon>
        <taxon>Polyphaga</taxon>
        <taxon>Cucujiformia</taxon>
        <taxon>Tenebrionidae</taxon>
        <taxon>Tenebrionidae incertae sedis</taxon>
        <taxon>Tribolium</taxon>
    </lineage>
</organism>
<dbReference type="SUPFAM" id="SSF52833">
    <property type="entry name" value="Thioredoxin-like"/>
    <property type="match status" value="4"/>
</dbReference>
<keyword evidence="8 11" id="KW-1015">Disulfide bond</keyword>
<evidence type="ECO:0000256" key="6">
    <source>
        <dbReference type="ARBA" id="ARBA00022737"/>
    </source>
</evidence>
<dbReference type="InterPro" id="IPR036249">
    <property type="entry name" value="Thioredoxin-like_sf"/>
</dbReference>
<protein>
    <recommendedName>
        <fullName evidence="4 13">Protein disulfide-isomerase</fullName>
        <ecNumber evidence="4 13">5.3.4.1</ecNumber>
    </recommendedName>
</protein>
<dbReference type="Pfam" id="PF13848">
    <property type="entry name" value="Thioredoxin_6"/>
    <property type="match status" value="1"/>
</dbReference>
<evidence type="ECO:0000256" key="14">
    <source>
        <dbReference type="SAM" id="MobiDB-lite"/>
    </source>
</evidence>
<dbReference type="Gene3D" id="3.40.30.10">
    <property type="entry name" value="Glutaredoxin"/>
    <property type="match status" value="4"/>
</dbReference>
<feature type="disulfide bond" description="Redox-active" evidence="11">
    <location>
        <begin position="397"/>
        <end position="400"/>
    </location>
</feature>
<comment type="catalytic activity">
    <reaction evidence="1 13">
        <text>Catalyzes the rearrangement of -S-S- bonds in proteins.</text>
        <dbReference type="EC" id="5.3.4.1"/>
    </reaction>
</comment>
<evidence type="ECO:0000256" key="4">
    <source>
        <dbReference type="ARBA" id="ARBA00012723"/>
    </source>
</evidence>
<keyword evidence="6" id="KW-0677">Repeat</keyword>
<feature type="chain" id="PRO_5005126736" description="Protein disulfide-isomerase" evidence="13">
    <location>
        <begin position="20"/>
        <end position="498"/>
    </location>
</feature>
<dbReference type="GO" id="GO:0034976">
    <property type="term" value="P:response to endoplasmic reticulum stress"/>
    <property type="evidence" value="ECO:0000318"/>
    <property type="project" value="GO_Central"/>
</dbReference>
<reference evidence="16 17" key="2">
    <citation type="journal article" date="2010" name="Nucleic Acids Res.">
        <title>BeetleBase in 2010: revisions to provide comprehensive genomic information for Tribolium castaneum.</title>
        <authorList>
            <person name="Kim H.S."/>
            <person name="Murphy T."/>
            <person name="Xia J."/>
            <person name="Caragea D."/>
            <person name="Park Y."/>
            <person name="Beeman R.W."/>
            <person name="Lorenzen M.D."/>
            <person name="Butcher S."/>
            <person name="Manak J.R."/>
            <person name="Brown S.J."/>
        </authorList>
    </citation>
    <scope>GENOME REANNOTATION</scope>
    <source>
        <strain evidence="16 17">Georgia GA2</strain>
    </source>
</reference>
<evidence type="ECO:0000256" key="9">
    <source>
        <dbReference type="ARBA" id="ARBA00023235"/>
    </source>
</evidence>
<feature type="signal peptide" evidence="13">
    <location>
        <begin position="1"/>
        <end position="19"/>
    </location>
</feature>
<keyword evidence="10 11" id="KW-0676">Redox-active center</keyword>
<dbReference type="CDD" id="cd02961">
    <property type="entry name" value="PDI_a_family"/>
    <property type="match status" value="1"/>
</dbReference>
<evidence type="ECO:0000313" key="16">
    <source>
        <dbReference type="EMBL" id="EFA00647.1"/>
    </source>
</evidence>
<dbReference type="InterPro" id="IPR005792">
    <property type="entry name" value="Prot_disulphide_isomerase"/>
</dbReference>
<dbReference type="GO" id="GO:0003756">
    <property type="term" value="F:protein disulfide isomerase activity"/>
    <property type="evidence" value="ECO:0000318"/>
    <property type="project" value="GO_Central"/>
</dbReference>
<dbReference type="FunFam" id="3.40.30.10:FF:000030">
    <property type="entry name" value="Protein disulfide-isomerase"/>
    <property type="match status" value="1"/>
</dbReference>
<dbReference type="Proteomes" id="UP000007266">
    <property type="component" value="Linkage group 3"/>
</dbReference>
<evidence type="ECO:0000256" key="5">
    <source>
        <dbReference type="ARBA" id="ARBA00022729"/>
    </source>
</evidence>
<sequence length="498" mass="55463">MNLLSAFCLIATAASLGWASEEIKSDEGVLVLTKSNFKQAITDNEFILVEFYAPWCGHCKALAPEYVKAAKALADQDSKIKLGKVDATEETELAEEHQVRGYPTLKFFRNGSPIDYNGGRQADDIVAWLLKKTGPPAKEIKTVEEAKEFIDASNVAVIGFFKDQTTDKAKAFLAAAATIDDYPFGITSEDSVYKEYEAECGSIVLFKKFDEGKVLFEGEATEKNIKKFVAGNSLPLIVEFNHETAQKIFGGDIKSHLLLFLNKGEDHFEKVSEAARAVAKPFKEQVLFVTIDAGEEDHQRILEFFGMKKEEVPAARLIKLEEDMAKYKPETDELSSESIKKFVEDFLAGKLKQHLLSQDLPEDWDKEAVKVLVATNFDSVVFDADKDVLVEFYAPWCGHCKQLAPIYDKVGEHFKDDKSVVVAKIDATANELEHTKITSFPTLKFYPKGGNNVIEYNGPRTFEGLVKFIESGGVDGAGVDEPVEEETEDDDSPRKDEL</sequence>
<dbReference type="FunFam" id="3.40.30.10:FF:000023">
    <property type="entry name" value="Protein disulfide-isomerase"/>
    <property type="match status" value="1"/>
</dbReference>
<dbReference type="GO" id="GO:0005788">
    <property type="term" value="C:endoplasmic reticulum lumen"/>
    <property type="evidence" value="ECO:0007669"/>
    <property type="project" value="UniProtKB-SubCell"/>
</dbReference>
<feature type="compositionally biased region" description="Acidic residues" evidence="14">
    <location>
        <begin position="481"/>
        <end position="491"/>
    </location>
</feature>
<evidence type="ECO:0000256" key="8">
    <source>
        <dbReference type="ARBA" id="ARBA00023157"/>
    </source>
</evidence>
<dbReference type="PANTHER" id="PTHR18929:SF240">
    <property type="entry name" value="PROTEIN DISULFIDE-ISOMERASE"/>
    <property type="match status" value="1"/>
</dbReference>
<evidence type="ECO:0000313" key="17">
    <source>
        <dbReference type="Proteomes" id="UP000007266"/>
    </source>
</evidence>
<evidence type="ECO:0000256" key="12">
    <source>
        <dbReference type="RuleBase" id="RU004208"/>
    </source>
</evidence>